<sequence>MPVFTDYGRVQPTSLNDILGPMRELQQYKQALQLNPLQLQKAQLELEQLQKLNPVAYEKAKLELEKQQETQQPEISRIQSLSRQQLGTEQPTITSSQEAAKQAQTKTLSDAFAYDKDYNAQINQKLGGFLNDKGLKGSPSEVLRVLKDAENEVKLLTKSDPEHELKTEARFAPLKNLVVSGKHANVEQALKNIIQSGITPTSQQSLQTPQLTTVGGAPATFTSATGSAAPLTINQSQTAPQGLPQGGPQGGPLPPGFGMPQGMPQGAQQGVTPTQMSLPYPVRKAGDIRPLAPNEDVDTTKGAAYRNSLTTRQTDLSTSRRNLDEVLAQADKIAKESTKFMGFDTATGTLGSLSRGYASVVGDPKYKQLSKDLANVQIANIQAQGGSMDTVAGQQLQKMANGDETYPPDVLKNIARRTYADVQNLDMQATAASKFAQKYGDNNLNAFKRMWSANADSKVFEAITIFENVKDKAERNKAINDLLGSNPQARQQFYNKYNNIKKLTETGEL</sequence>
<feature type="compositionally biased region" description="Polar residues" evidence="1">
    <location>
        <begin position="73"/>
        <end position="101"/>
    </location>
</feature>
<proteinExistence type="predicted"/>
<evidence type="ECO:0000313" key="2">
    <source>
        <dbReference type="EMBL" id="CAB4127891.1"/>
    </source>
</evidence>
<feature type="region of interest" description="Disordered" evidence="1">
    <location>
        <begin position="68"/>
        <end position="101"/>
    </location>
</feature>
<protein>
    <submittedName>
        <fullName evidence="2">Uncharacterized protein</fullName>
    </submittedName>
</protein>
<organism evidence="2">
    <name type="scientific">uncultured Caudovirales phage</name>
    <dbReference type="NCBI Taxonomy" id="2100421"/>
    <lineage>
        <taxon>Viruses</taxon>
        <taxon>Duplodnaviria</taxon>
        <taxon>Heunggongvirae</taxon>
        <taxon>Uroviricota</taxon>
        <taxon>Caudoviricetes</taxon>
        <taxon>Peduoviridae</taxon>
        <taxon>Maltschvirus</taxon>
        <taxon>Maltschvirus maltsch</taxon>
    </lineage>
</organism>
<reference evidence="2" key="1">
    <citation type="submission" date="2020-04" db="EMBL/GenBank/DDBJ databases">
        <authorList>
            <person name="Chiriac C."/>
            <person name="Salcher M."/>
            <person name="Ghai R."/>
            <person name="Kavagutti S V."/>
        </authorList>
    </citation>
    <scope>NUCLEOTIDE SEQUENCE</scope>
</reference>
<accession>A0A6J5L0I3</accession>
<feature type="compositionally biased region" description="Low complexity" evidence="1">
    <location>
        <begin position="258"/>
        <end position="270"/>
    </location>
</feature>
<dbReference type="EMBL" id="LR796225">
    <property type="protein sequence ID" value="CAB4127891.1"/>
    <property type="molecule type" value="Genomic_DNA"/>
</dbReference>
<feature type="region of interest" description="Disordered" evidence="1">
    <location>
        <begin position="236"/>
        <end position="280"/>
    </location>
</feature>
<evidence type="ECO:0000256" key="1">
    <source>
        <dbReference type="SAM" id="MobiDB-lite"/>
    </source>
</evidence>
<name>A0A6J5L0I3_9CAUD</name>
<gene>
    <name evidence="2" type="ORF">UFOVP106_2</name>
</gene>